<keyword evidence="3" id="KW-0963">Cytoplasm</keyword>
<dbReference type="AlphaFoldDB" id="A0A8T2IZZ3"/>
<organism evidence="7 8">
    <name type="scientific">Hymenochirus boettgeri</name>
    <name type="common">Congo dwarf clawed frog</name>
    <dbReference type="NCBI Taxonomy" id="247094"/>
    <lineage>
        <taxon>Eukaryota</taxon>
        <taxon>Metazoa</taxon>
        <taxon>Chordata</taxon>
        <taxon>Craniata</taxon>
        <taxon>Vertebrata</taxon>
        <taxon>Euteleostomi</taxon>
        <taxon>Amphibia</taxon>
        <taxon>Batrachia</taxon>
        <taxon>Anura</taxon>
        <taxon>Pipoidea</taxon>
        <taxon>Pipidae</taxon>
        <taxon>Pipinae</taxon>
        <taxon>Hymenochirus</taxon>
    </lineage>
</organism>
<evidence type="ECO:0000313" key="7">
    <source>
        <dbReference type="EMBL" id="KAG8437572.1"/>
    </source>
</evidence>
<evidence type="ECO:0000256" key="5">
    <source>
        <dbReference type="RuleBase" id="RU361155"/>
    </source>
</evidence>
<dbReference type="SUPFAM" id="SSF52540">
    <property type="entry name" value="P-loop containing nucleoside triphosphate hydrolases"/>
    <property type="match status" value="1"/>
</dbReference>
<dbReference type="Pfam" id="PF00685">
    <property type="entry name" value="Sulfotransfer_1"/>
    <property type="match status" value="1"/>
</dbReference>
<evidence type="ECO:0000313" key="8">
    <source>
        <dbReference type="Proteomes" id="UP000812440"/>
    </source>
</evidence>
<dbReference type="InterPro" id="IPR000863">
    <property type="entry name" value="Sulfotransferase_dom"/>
</dbReference>
<comment type="subcellular location">
    <subcellularLocation>
        <location evidence="1">Cytoplasm</location>
    </subcellularLocation>
</comment>
<dbReference type="Gene3D" id="3.40.50.300">
    <property type="entry name" value="P-loop containing nucleotide triphosphate hydrolases"/>
    <property type="match status" value="1"/>
</dbReference>
<name>A0A8T2IZZ3_9PIPI</name>
<proteinExistence type="inferred from homology"/>
<comment type="similarity">
    <text evidence="2 5">Belongs to the sulfotransferase 1 family.</text>
</comment>
<keyword evidence="8" id="KW-1185">Reference proteome</keyword>
<dbReference type="Proteomes" id="UP000812440">
    <property type="component" value="Chromosome 4"/>
</dbReference>
<dbReference type="InterPro" id="IPR027417">
    <property type="entry name" value="P-loop_NTPase"/>
</dbReference>
<evidence type="ECO:0000256" key="2">
    <source>
        <dbReference type="ARBA" id="ARBA00005771"/>
    </source>
</evidence>
<dbReference type="PANTHER" id="PTHR11783">
    <property type="entry name" value="SULFOTRANSFERASE SULT"/>
    <property type="match status" value="1"/>
</dbReference>
<dbReference type="GO" id="GO:0008146">
    <property type="term" value="F:sulfotransferase activity"/>
    <property type="evidence" value="ECO:0007669"/>
    <property type="project" value="InterPro"/>
</dbReference>
<sequence>MDRMEVIERLNGIDLPGHLHTPMSLQLAQNFEFKEGDVLIVTYPKSGTTWMQEILTLIYSIGDDEIAKTVPNWTRTPWLEHTYFKDIITEDDGPRIITTHLRSEVLLPQLRNSKAKVIYVARNPKDVAVSFYFFHKMAKFLPDPESFQNFLKQFLQGKVCYGSWFEHVKSWYNCRQSLDFFYYITYEDMQKDLRGCIKKLCKFLGSPMYSKEVDRVEKHCKFSNMSQNKMVNYMLIPCEILDHTQGKFMRKGVVGDWKQHFTEEQNVMFDKIFQEKMSDCDLQFVWDME</sequence>
<dbReference type="FunFam" id="3.40.50.300:FF:000433">
    <property type="entry name" value="Estrogen sulfotransferase"/>
    <property type="match status" value="1"/>
</dbReference>
<keyword evidence="4 5" id="KW-0808">Transferase</keyword>
<dbReference type="EMBL" id="JAACNH010000007">
    <property type="protein sequence ID" value="KAG8437572.1"/>
    <property type="molecule type" value="Genomic_DNA"/>
</dbReference>
<evidence type="ECO:0000256" key="3">
    <source>
        <dbReference type="ARBA" id="ARBA00022490"/>
    </source>
</evidence>
<reference evidence="7" key="1">
    <citation type="thesis" date="2020" institute="ProQuest LLC" country="789 East Eisenhower Parkway, Ann Arbor, MI, USA">
        <title>Comparative Genomics and Chromosome Evolution.</title>
        <authorList>
            <person name="Mudd A.B."/>
        </authorList>
    </citation>
    <scope>NUCLEOTIDE SEQUENCE</scope>
    <source>
        <strain evidence="7">Female2</strain>
        <tissue evidence="7">Blood</tissue>
    </source>
</reference>
<comment type="caution">
    <text evidence="7">The sequence shown here is derived from an EMBL/GenBank/DDBJ whole genome shotgun (WGS) entry which is preliminary data.</text>
</comment>
<evidence type="ECO:0000256" key="4">
    <source>
        <dbReference type="ARBA" id="ARBA00022679"/>
    </source>
</evidence>
<dbReference type="OrthoDB" id="205623at2759"/>
<gene>
    <name evidence="7" type="ORF">GDO86_008326</name>
</gene>
<feature type="domain" description="Sulfotransferase" evidence="6">
    <location>
        <begin position="36"/>
        <end position="280"/>
    </location>
</feature>
<protein>
    <recommendedName>
        <fullName evidence="5">Sulfotransferase</fullName>
        <ecNumber evidence="5">2.8.2.-</ecNumber>
    </recommendedName>
</protein>
<dbReference type="GO" id="GO:0005737">
    <property type="term" value="C:cytoplasm"/>
    <property type="evidence" value="ECO:0007669"/>
    <property type="project" value="UniProtKB-SubCell"/>
</dbReference>
<dbReference type="EC" id="2.8.2.-" evidence="5"/>
<accession>A0A8T2IZZ3</accession>
<evidence type="ECO:0000256" key="1">
    <source>
        <dbReference type="ARBA" id="ARBA00004496"/>
    </source>
</evidence>
<evidence type="ECO:0000259" key="6">
    <source>
        <dbReference type="Pfam" id="PF00685"/>
    </source>
</evidence>